<dbReference type="Pfam" id="PF03466">
    <property type="entry name" value="LysR_substrate"/>
    <property type="match status" value="1"/>
</dbReference>
<name>A0ABY2F649_9ACTN</name>
<comment type="similarity">
    <text evidence="1">Belongs to the LysR transcriptional regulatory family.</text>
</comment>
<dbReference type="Proteomes" id="UP000295060">
    <property type="component" value="Unassembled WGS sequence"/>
</dbReference>
<keyword evidence="2" id="KW-0805">Transcription regulation</keyword>
<proteinExistence type="inferred from homology"/>
<dbReference type="EMBL" id="SODU01000004">
    <property type="protein sequence ID" value="TDW83835.1"/>
    <property type="molecule type" value="Genomic_DNA"/>
</dbReference>
<evidence type="ECO:0000313" key="6">
    <source>
        <dbReference type="EMBL" id="TDW83835.1"/>
    </source>
</evidence>
<evidence type="ECO:0000256" key="4">
    <source>
        <dbReference type="ARBA" id="ARBA00023163"/>
    </source>
</evidence>
<dbReference type="InterPro" id="IPR036388">
    <property type="entry name" value="WH-like_DNA-bd_sf"/>
</dbReference>
<dbReference type="SUPFAM" id="SSF53850">
    <property type="entry name" value="Periplasmic binding protein-like II"/>
    <property type="match status" value="1"/>
</dbReference>
<feature type="domain" description="HTH lysR-type" evidence="5">
    <location>
        <begin position="1"/>
        <end position="58"/>
    </location>
</feature>
<protein>
    <submittedName>
        <fullName evidence="6">DNA-binding transcriptional LysR family regulator</fullName>
    </submittedName>
</protein>
<evidence type="ECO:0000256" key="2">
    <source>
        <dbReference type="ARBA" id="ARBA00023015"/>
    </source>
</evidence>
<dbReference type="PROSITE" id="PS50931">
    <property type="entry name" value="HTH_LYSR"/>
    <property type="match status" value="1"/>
</dbReference>
<dbReference type="RefSeq" id="WP_134132054.1">
    <property type="nucleotide sequence ID" value="NZ_SODU01000004.1"/>
</dbReference>
<dbReference type="Gene3D" id="1.10.10.10">
    <property type="entry name" value="Winged helix-like DNA-binding domain superfamily/Winged helix DNA-binding domain"/>
    <property type="match status" value="1"/>
</dbReference>
<accession>A0ABY2F649</accession>
<evidence type="ECO:0000313" key="7">
    <source>
        <dbReference type="Proteomes" id="UP000295060"/>
    </source>
</evidence>
<dbReference type="SUPFAM" id="SSF46785">
    <property type="entry name" value="Winged helix' DNA-binding domain"/>
    <property type="match status" value="1"/>
</dbReference>
<keyword evidence="3 6" id="KW-0238">DNA-binding</keyword>
<dbReference type="InterPro" id="IPR005119">
    <property type="entry name" value="LysR_subst-bd"/>
</dbReference>
<dbReference type="InterPro" id="IPR000847">
    <property type="entry name" value="LysR_HTH_N"/>
</dbReference>
<evidence type="ECO:0000256" key="3">
    <source>
        <dbReference type="ARBA" id="ARBA00023125"/>
    </source>
</evidence>
<keyword evidence="7" id="KW-1185">Reference proteome</keyword>
<evidence type="ECO:0000259" key="5">
    <source>
        <dbReference type="PROSITE" id="PS50931"/>
    </source>
</evidence>
<dbReference type="PANTHER" id="PTHR30346:SF29">
    <property type="entry name" value="LYSR SUBSTRATE-BINDING"/>
    <property type="match status" value="1"/>
</dbReference>
<keyword evidence="4" id="KW-0804">Transcription</keyword>
<gene>
    <name evidence="6" type="ORF">EV137_6637</name>
</gene>
<dbReference type="InterPro" id="IPR036390">
    <property type="entry name" value="WH_DNA-bd_sf"/>
</dbReference>
<sequence>MDVRRLELLLALSRLGSMHAVSEVLGVTTSTVSQQIAALAKEVGTPLLEPDGRRVRLTPAGRRLAGHAVHILAAHEAARADLDPSAEPSGTVRVAGFHTAIRDTLMPVVHRLRQEYPAVRLEIQEQEPPDALAMLERDQVDLALIYDYNLAPAALDPSLEAAPLWESSWSLAVPSRSRRIRGTAVDVVAAFAASDWIVNSRHVADEQVVRTLAALAGFEPRITQRADTLQLVQEMITAGLGVGLMPATYPKTTGISLRRLRDPEPRMRAYVLIRRGRASWPAPAIVLDLLSKMRE</sequence>
<dbReference type="GO" id="GO:0003677">
    <property type="term" value="F:DNA binding"/>
    <property type="evidence" value="ECO:0007669"/>
    <property type="project" value="UniProtKB-KW"/>
</dbReference>
<dbReference type="PANTHER" id="PTHR30346">
    <property type="entry name" value="TRANSCRIPTIONAL DUAL REGULATOR HCAR-RELATED"/>
    <property type="match status" value="1"/>
</dbReference>
<dbReference type="Pfam" id="PF00126">
    <property type="entry name" value="HTH_1"/>
    <property type="match status" value="1"/>
</dbReference>
<evidence type="ECO:0000256" key="1">
    <source>
        <dbReference type="ARBA" id="ARBA00009437"/>
    </source>
</evidence>
<dbReference type="Gene3D" id="3.40.190.10">
    <property type="entry name" value="Periplasmic binding protein-like II"/>
    <property type="match status" value="2"/>
</dbReference>
<comment type="caution">
    <text evidence="6">The sequence shown here is derived from an EMBL/GenBank/DDBJ whole genome shotgun (WGS) entry which is preliminary data.</text>
</comment>
<reference evidence="6 7" key="1">
    <citation type="submission" date="2019-03" db="EMBL/GenBank/DDBJ databases">
        <title>Genomic Encyclopedia of Type Strains, Phase III (KMG-III): the genomes of soil and plant-associated and newly described type strains.</title>
        <authorList>
            <person name="Whitman W."/>
        </authorList>
    </citation>
    <scope>NUCLEOTIDE SEQUENCE [LARGE SCALE GENOMIC DNA]</scope>
    <source>
        <strain evidence="6 7">VKMAc-2574</strain>
    </source>
</reference>
<organism evidence="6 7">
    <name type="scientific">Kribbella pratensis</name>
    <dbReference type="NCBI Taxonomy" id="2512112"/>
    <lineage>
        <taxon>Bacteria</taxon>
        <taxon>Bacillati</taxon>
        <taxon>Actinomycetota</taxon>
        <taxon>Actinomycetes</taxon>
        <taxon>Propionibacteriales</taxon>
        <taxon>Kribbellaceae</taxon>
        <taxon>Kribbella</taxon>
    </lineage>
</organism>